<protein>
    <submittedName>
        <fullName evidence="1">Uncharacterized protein</fullName>
    </submittedName>
</protein>
<comment type="caution">
    <text evidence="1">The sequence shown here is derived from an EMBL/GenBank/DDBJ whole genome shotgun (WGS) entry which is preliminary data.</text>
</comment>
<evidence type="ECO:0000313" key="1">
    <source>
        <dbReference type="EMBL" id="KAI3790682.1"/>
    </source>
</evidence>
<dbReference type="Proteomes" id="UP001055811">
    <property type="component" value="Linkage Group LG01"/>
</dbReference>
<reference evidence="2" key="1">
    <citation type="journal article" date="2022" name="Mol. Ecol. Resour.">
        <title>The genomes of chicory, endive, great burdock and yacon provide insights into Asteraceae palaeo-polyploidization history and plant inulin production.</title>
        <authorList>
            <person name="Fan W."/>
            <person name="Wang S."/>
            <person name="Wang H."/>
            <person name="Wang A."/>
            <person name="Jiang F."/>
            <person name="Liu H."/>
            <person name="Zhao H."/>
            <person name="Xu D."/>
            <person name="Zhang Y."/>
        </authorList>
    </citation>
    <scope>NUCLEOTIDE SEQUENCE [LARGE SCALE GENOMIC DNA]</scope>
    <source>
        <strain evidence="2">cv. Punajuju</strain>
    </source>
</reference>
<proteinExistence type="predicted"/>
<accession>A0ACB9H577</accession>
<keyword evidence="2" id="KW-1185">Reference proteome</keyword>
<reference evidence="1 2" key="2">
    <citation type="journal article" date="2022" name="Mol. Ecol. Resour.">
        <title>The genomes of chicory, endive, great burdock and yacon provide insights into Asteraceae paleo-polyploidization history and plant inulin production.</title>
        <authorList>
            <person name="Fan W."/>
            <person name="Wang S."/>
            <person name="Wang H."/>
            <person name="Wang A."/>
            <person name="Jiang F."/>
            <person name="Liu H."/>
            <person name="Zhao H."/>
            <person name="Xu D."/>
            <person name="Zhang Y."/>
        </authorList>
    </citation>
    <scope>NUCLEOTIDE SEQUENCE [LARGE SCALE GENOMIC DNA]</scope>
    <source>
        <strain evidence="2">cv. Punajuju</strain>
        <tissue evidence="1">Leaves</tissue>
    </source>
</reference>
<name>A0ACB9H577_CICIN</name>
<sequence>MHNKGGLTAKTRTYWVLKELNRFSWLLGDFRLMENMNEEIDLGLALGVTNQRFESCSDTGAGANANLRSRIDTNAKPFVGPRPLTELVWSRQNGLTVKCAGGTRCFTDANDEKRVIDGSFLRSSLGHTGSHSRKTADLLPLLANEPEKVEIKTENNDRFALDVGLPLKMQDMTQRGEEFLKEEGTSNAPFLEKMEETAENDVQDLIVKDSILENDQKKGEHSLMKEQNKEEGCEEDDDESHESMESCNSANLSSKKNKGWRFDEQLIIGSKRIKKQSQQYCPVVRQDSSFMNWISNMVKGEKPYQEDSPRQFDDDQNKRLGFQTVFQSLYSNDPKRIETKTQIEGKSVNDSKEIILFDKNTVSEHNPDDTLNQKAFGNLWITRLFPKLPSNDSSAINASSFGLKQFEKLVEKTCFFCGKTGHELRDCLKINENGNVFFNKKVPNFNEIASSSGKNKLLNEEKIHGIPQRMFDTIRKLRLSRTEILKWMNSRLPVANLHGYFLRLRLAKWEEGVGGAGYYVACITDENPSKGSKKPIRVNIGGVECLVESRYISNCDFIEDELIAWWQRTLTSGRVPMEEGLTSKLEEREKLGF</sequence>
<gene>
    <name evidence="1" type="ORF">L2E82_03906</name>
</gene>
<organism evidence="1 2">
    <name type="scientific">Cichorium intybus</name>
    <name type="common">Chicory</name>
    <dbReference type="NCBI Taxonomy" id="13427"/>
    <lineage>
        <taxon>Eukaryota</taxon>
        <taxon>Viridiplantae</taxon>
        <taxon>Streptophyta</taxon>
        <taxon>Embryophyta</taxon>
        <taxon>Tracheophyta</taxon>
        <taxon>Spermatophyta</taxon>
        <taxon>Magnoliopsida</taxon>
        <taxon>eudicotyledons</taxon>
        <taxon>Gunneridae</taxon>
        <taxon>Pentapetalae</taxon>
        <taxon>asterids</taxon>
        <taxon>campanulids</taxon>
        <taxon>Asterales</taxon>
        <taxon>Asteraceae</taxon>
        <taxon>Cichorioideae</taxon>
        <taxon>Cichorieae</taxon>
        <taxon>Cichoriinae</taxon>
        <taxon>Cichorium</taxon>
    </lineage>
</organism>
<dbReference type="EMBL" id="CM042009">
    <property type="protein sequence ID" value="KAI3790682.1"/>
    <property type="molecule type" value="Genomic_DNA"/>
</dbReference>
<evidence type="ECO:0000313" key="2">
    <source>
        <dbReference type="Proteomes" id="UP001055811"/>
    </source>
</evidence>